<dbReference type="RefSeq" id="WP_167683522.1">
    <property type="nucleotide sequence ID" value="NZ_QHLQ01000006.1"/>
</dbReference>
<protein>
    <recommendedName>
        <fullName evidence="4">TraB/GumN family protein</fullName>
    </recommendedName>
</protein>
<sequence>MYVLKPLVFALSFLVPAAAQAQDWATREACAVTSAEIDPQVLPETLLATLRADAAKMPNPIGRFWRIQSPDGAVSHLWGTMHSNDPLVLDLPVIVQKRITDARVIAMEFDPVFTSRKAIRDHQKQELFRPENSTYNFDDSGLDPLIVEWIHTRLDGLGWGRDAADYLTLPVVVESILTDPCNDFAVGVLPDQDSMIQTLGMIGGGSILGLETPSALTDHLSEPQNQGTALSILAVYGAYLDPETSTANRPTSFALYLQGELALERAWEKAILNGVYGPDLAQLYQRRADAYLLDQRNQAFLQTAKHDLQQGGVFMAIGSFHLPGEQGMIELLRQAGYTVSRIPLPGETPDTPAGASQE</sequence>
<feature type="chain" id="PRO_5045500155" description="TraB/GumN family protein" evidence="1">
    <location>
        <begin position="22"/>
        <end position="358"/>
    </location>
</feature>
<dbReference type="InterPro" id="IPR002816">
    <property type="entry name" value="TraB/PrgY/GumN_fam"/>
</dbReference>
<dbReference type="Pfam" id="PF01963">
    <property type="entry name" value="TraB_PrgY_gumN"/>
    <property type="match status" value="1"/>
</dbReference>
<dbReference type="EMBL" id="QHLQ01000006">
    <property type="protein sequence ID" value="NIZ60941.1"/>
    <property type="molecule type" value="Genomic_DNA"/>
</dbReference>
<reference evidence="2 3" key="1">
    <citation type="submission" date="2018-05" db="EMBL/GenBank/DDBJ databases">
        <authorList>
            <person name="Zhang Y.-J."/>
        </authorList>
    </citation>
    <scope>NUCLEOTIDE SEQUENCE [LARGE SCALE GENOMIC DNA]</scope>
    <source>
        <strain evidence="2 3">CY04</strain>
    </source>
</reference>
<dbReference type="CDD" id="cd14789">
    <property type="entry name" value="Tiki"/>
    <property type="match status" value="1"/>
</dbReference>
<evidence type="ECO:0000313" key="2">
    <source>
        <dbReference type="EMBL" id="NIZ60941.1"/>
    </source>
</evidence>
<organism evidence="2 3">
    <name type="scientific">Parasedimentitalea denitrificans</name>
    <dbReference type="NCBI Taxonomy" id="2211118"/>
    <lineage>
        <taxon>Bacteria</taxon>
        <taxon>Pseudomonadati</taxon>
        <taxon>Pseudomonadota</taxon>
        <taxon>Alphaproteobacteria</taxon>
        <taxon>Rhodobacterales</taxon>
        <taxon>Paracoccaceae</taxon>
        <taxon>Parasedimentitalea</taxon>
    </lineage>
</organism>
<accession>A0ABX0W5M1</accession>
<proteinExistence type="predicted"/>
<keyword evidence="1" id="KW-0732">Signal</keyword>
<dbReference type="Proteomes" id="UP001429564">
    <property type="component" value="Unassembled WGS sequence"/>
</dbReference>
<keyword evidence="3" id="KW-1185">Reference proteome</keyword>
<evidence type="ECO:0000256" key="1">
    <source>
        <dbReference type="SAM" id="SignalP"/>
    </source>
</evidence>
<evidence type="ECO:0008006" key="4">
    <source>
        <dbReference type="Google" id="ProtNLM"/>
    </source>
</evidence>
<comment type="caution">
    <text evidence="2">The sequence shown here is derived from an EMBL/GenBank/DDBJ whole genome shotgun (WGS) entry which is preliminary data.</text>
</comment>
<evidence type="ECO:0000313" key="3">
    <source>
        <dbReference type="Proteomes" id="UP001429564"/>
    </source>
</evidence>
<name>A0ABX0W5M1_9RHOB</name>
<gene>
    <name evidence="2" type="ORF">DL239_08135</name>
</gene>
<feature type="signal peptide" evidence="1">
    <location>
        <begin position="1"/>
        <end position="21"/>
    </location>
</feature>